<comment type="caution">
    <text evidence="1">The sequence shown here is derived from an EMBL/GenBank/DDBJ whole genome shotgun (WGS) entry which is preliminary data.</text>
</comment>
<dbReference type="EMBL" id="LSCR01000001">
    <property type="protein sequence ID" value="KXB35669.1"/>
    <property type="molecule type" value="Genomic_DNA"/>
</dbReference>
<keyword evidence="2" id="KW-1185">Reference proteome</keyword>
<dbReference type="AlphaFoldDB" id="A0A133XXK4"/>
<name>A0A133XXK4_9ACTN</name>
<sequence>MWQPETGGAQDNIASTSYIIVPVARNKSGAATKKYSNCVQCAHLILFHKDVMKLNFLLQNLIGKLNFLIGKLDIDHSSTMSYGLGRLQLMCSKSAS</sequence>
<gene>
    <name evidence="1" type="ORF">HMPREF3192_00074</name>
</gene>
<reference evidence="2" key="1">
    <citation type="submission" date="2016-01" db="EMBL/GenBank/DDBJ databases">
        <authorList>
            <person name="Mitreva M."/>
            <person name="Pepin K.H."/>
            <person name="Mihindukulasuriya K.A."/>
            <person name="Fulton R."/>
            <person name="Fronick C."/>
            <person name="O'Laughlin M."/>
            <person name="Miner T."/>
            <person name="Herter B."/>
            <person name="Rosa B.A."/>
            <person name="Cordes M."/>
            <person name="Tomlinson C."/>
            <person name="Wollam A."/>
            <person name="Palsikar V.B."/>
            <person name="Mardis E.R."/>
            <person name="Wilson R.K."/>
        </authorList>
    </citation>
    <scope>NUCLEOTIDE SEQUENCE [LARGE SCALE GENOMIC DNA]</scope>
    <source>
        <strain evidence="2">DNF00019</strain>
    </source>
</reference>
<protein>
    <submittedName>
        <fullName evidence="1">Uncharacterized protein</fullName>
    </submittedName>
</protein>
<accession>A0A133XXK4</accession>
<proteinExistence type="predicted"/>
<dbReference type="STRING" id="1393034.HMPREF3192_00074"/>
<evidence type="ECO:0000313" key="1">
    <source>
        <dbReference type="EMBL" id="KXB35669.1"/>
    </source>
</evidence>
<dbReference type="PATRIC" id="fig|1393034.3.peg.70"/>
<organism evidence="1 2">
    <name type="scientific">Atopobium deltae</name>
    <dbReference type="NCBI Taxonomy" id="1393034"/>
    <lineage>
        <taxon>Bacteria</taxon>
        <taxon>Bacillati</taxon>
        <taxon>Actinomycetota</taxon>
        <taxon>Coriobacteriia</taxon>
        <taxon>Coriobacteriales</taxon>
        <taxon>Atopobiaceae</taxon>
        <taxon>Atopobium</taxon>
    </lineage>
</organism>
<dbReference type="Proteomes" id="UP000070675">
    <property type="component" value="Unassembled WGS sequence"/>
</dbReference>
<evidence type="ECO:0000313" key="2">
    <source>
        <dbReference type="Proteomes" id="UP000070675"/>
    </source>
</evidence>